<feature type="domain" description="ATP-grasp" evidence="2">
    <location>
        <begin position="82"/>
        <end position="273"/>
    </location>
</feature>
<dbReference type="GO" id="GO:0005737">
    <property type="term" value="C:cytoplasm"/>
    <property type="evidence" value="ECO:0007669"/>
    <property type="project" value="TreeGrafter"/>
</dbReference>
<sequence>MFTNIRLLLEACNSLNLDYEIVHPNENVIQVNLDKPHLFVNGFTPILTGAILKVVKDKDYTYHLLKDWVLMPKTVAYVDPYVSTYENYSIHKSIPEIVAAIEDTFSLPVIVKKNTGSGGDNVFLCDKTAQIEESLQTIFNLHDKDYDYMALAQEVIEIEREYRAIFLNQSLVLLYEKNIQNATFTGNLSPLHWDGAQAIHVTDEDTISKLEEFIQPIFERLPIEYGGFDIAVDKSGQLWLIEINSNPNYKIFIRDNPERLAVEVFEKLLKSLMKSD</sequence>
<keyword evidence="4" id="KW-1185">Reference proteome</keyword>
<keyword evidence="3" id="KW-0436">Ligase</keyword>
<dbReference type="GO" id="GO:0009432">
    <property type="term" value="P:SOS response"/>
    <property type="evidence" value="ECO:0007669"/>
    <property type="project" value="TreeGrafter"/>
</dbReference>
<dbReference type="Proteomes" id="UP000183940">
    <property type="component" value="Unassembled WGS sequence"/>
</dbReference>
<evidence type="ECO:0000259" key="2">
    <source>
        <dbReference type="PROSITE" id="PS50975"/>
    </source>
</evidence>
<dbReference type="Gene3D" id="3.30.1490.20">
    <property type="entry name" value="ATP-grasp fold, A domain"/>
    <property type="match status" value="1"/>
</dbReference>
<evidence type="ECO:0000313" key="4">
    <source>
        <dbReference type="Proteomes" id="UP000183940"/>
    </source>
</evidence>
<dbReference type="PANTHER" id="PTHR21621">
    <property type="entry name" value="RIBOSOMAL PROTEIN S6 MODIFICATION PROTEIN"/>
    <property type="match status" value="1"/>
</dbReference>
<dbReference type="AlphaFoldDB" id="A0A1L9QSL8"/>
<dbReference type="SUPFAM" id="SSF56059">
    <property type="entry name" value="Glutathione synthetase ATP-binding domain-like"/>
    <property type="match status" value="1"/>
</dbReference>
<comment type="caution">
    <text evidence="3">The sequence shown here is derived from an EMBL/GenBank/DDBJ whole genome shotgun (WGS) entry which is preliminary data.</text>
</comment>
<gene>
    <name evidence="3" type="ORF">BI308_10525</name>
</gene>
<keyword evidence="1" id="KW-0547">Nucleotide-binding</keyword>
<dbReference type="GO" id="GO:0046872">
    <property type="term" value="F:metal ion binding"/>
    <property type="evidence" value="ECO:0007669"/>
    <property type="project" value="InterPro"/>
</dbReference>
<dbReference type="InterPro" id="IPR013651">
    <property type="entry name" value="ATP-grasp_RimK-type"/>
</dbReference>
<accession>A0A1L9QSL8</accession>
<dbReference type="GO" id="GO:0005524">
    <property type="term" value="F:ATP binding"/>
    <property type="evidence" value="ECO:0007669"/>
    <property type="project" value="UniProtKB-UniRule"/>
</dbReference>
<dbReference type="EMBL" id="MLAW01000015">
    <property type="protein sequence ID" value="OJJ25577.1"/>
    <property type="molecule type" value="Genomic_DNA"/>
</dbReference>
<dbReference type="InterPro" id="IPR011761">
    <property type="entry name" value="ATP-grasp"/>
</dbReference>
<dbReference type="Pfam" id="PF08443">
    <property type="entry name" value="RimK"/>
    <property type="match status" value="1"/>
</dbReference>
<proteinExistence type="predicted"/>
<evidence type="ECO:0000313" key="3">
    <source>
        <dbReference type="EMBL" id="OJJ25577.1"/>
    </source>
</evidence>
<dbReference type="InterPro" id="IPR013815">
    <property type="entry name" value="ATP_grasp_subdomain_1"/>
</dbReference>
<protein>
    <submittedName>
        <fullName evidence="3">Alpha-L-glutamate ligase</fullName>
    </submittedName>
</protein>
<dbReference type="PROSITE" id="PS50975">
    <property type="entry name" value="ATP_GRASP"/>
    <property type="match status" value="1"/>
</dbReference>
<name>A0A1L9QSL8_9CYAN</name>
<dbReference type="GO" id="GO:0018169">
    <property type="term" value="F:ribosomal S6-glutamic acid ligase activity"/>
    <property type="evidence" value="ECO:0007669"/>
    <property type="project" value="TreeGrafter"/>
</dbReference>
<evidence type="ECO:0000256" key="1">
    <source>
        <dbReference type="PROSITE-ProRule" id="PRU00409"/>
    </source>
</evidence>
<dbReference type="PANTHER" id="PTHR21621:SF0">
    <property type="entry name" value="BETA-CITRYLGLUTAMATE SYNTHASE B-RELATED"/>
    <property type="match status" value="1"/>
</dbReference>
<reference evidence="3" key="1">
    <citation type="submission" date="2016-10" db="EMBL/GenBank/DDBJ databases">
        <title>CRISPR-Cas defence system in Roseofilum reptotaenium: evidence of a bacteriophage-cyanobacterium arms race in the coral black band disease.</title>
        <authorList>
            <person name="Buerger P."/>
            <person name="Wood-Charlson E.M."/>
            <person name="Weynberg K.D."/>
            <person name="Willis B."/>
            <person name="Van Oppen M.J."/>
        </authorList>
    </citation>
    <scope>NUCLEOTIDE SEQUENCE [LARGE SCALE GENOMIC DNA]</scope>
    <source>
        <strain evidence="3">AO1-A</strain>
    </source>
</reference>
<organism evidence="3 4">
    <name type="scientific">Roseofilum reptotaenium AO1-A</name>
    <dbReference type="NCBI Taxonomy" id="1925591"/>
    <lineage>
        <taxon>Bacteria</taxon>
        <taxon>Bacillati</taxon>
        <taxon>Cyanobacteriota</taxon>
        <taxon>Cyanophyceae</taxon>
        <taxon>Desertifilales</taxon>
        <taxon>Desertifilaceae</taxon>
        <taxon>Roseofilum</taxon>
    </lineage>
</organism>
<dbReference type="STRING" id="1925591.BI308_10525"/>
<dbReference type="Gene3D" id="3.30.470.20">
    <property type="entry name" value="ATP-grasp fold, B domain"/>
    <property type="match status" value="1"/>
</dbReference>
<keyword evidence="1" id="KW-0067">ATP-binding</keyword>